<reference evidence="4" key="1">
    <citation type="submission" date="2013-09" db="EMBL/GenBank/DDBJ databases">
        <title>The Genome Sequence of Anopheles maculatus species B.</title>
        <authorList>
            <consortium name="The Broad Institute Genomics Platform"/>
            <person name="Neafsey D.E."/>
            <person name="Besansky N."/>
            <person name="Howell P."/>
            <person name="Walton C."/>
            <person name="Young S.K."/>
            <person name="Zeng Q."/>
            <person name="Gargeya S."/>
            <person name="Fitzgerald M."/>
            <person name="Haas B."/>
            <person name="Abouelleil A."/>
            <person name="Allen A.W."/>
            <person name="Alvarado L."/>
            <person name="Arachchi H.M."/>
            <person name="Berlin A.M."/>
            <person name="Chapman S.B."/>
            <person name="Gainer-Dewar J."/>
            <person name="Goldberg J."/>
            <person name="Griggs A."/>
            <person name="Gujja S."/>
            <person name="Hansen M."/>
            <person name="Howarth C."/>
            <person name="Imamovic A."/>
            <person name="Ireland A."/>
            <person name="Larimer J."/>
            <person name="McCowan C."/>
            <person name="Murphy C."/>
            <person name="Pearson M."/>
            <person name="Poon T.W."/>
            <person name="Priest M."/>
            <person name="Roberts A."/>
            <person name="Saif S."/>
            <person name="Shea T."/>
            <person name="Sisk P."/>
            <person name="Sykes S."/>
            <person name="Wortman J."/>
            <person name="Nusbaum C."/>
            <person name="Birren B."/>
        </authorList>
    </citation>
    <scope>NUCLEOTIDE SEQUENCE [LARGE SCALE GENOMIC DNA]</scope>
    <source>
        <strain evidence="4">maculatus3</strain>
    </source>
</reference>
<dbReference type="VEuPathDB" id="VectorBase:AMAM002045"/>
<dbReference type="InterPro" id="IPR050693">
    <property type="entry name" value="Hsp70_NEF-Inhibitors"/>
</dbReference>
<dbReference type="InterPro" id="IPR013918">
    <property type="entry name" value="Nucleotide_exch_fac_Fes1"/>
</dbReference>
<dbReference type="InterPro" id="IPR016024">
    <property type="entry name" value="ARM-type_fold"/>
</dbReference>
<dbReference type="EnsemblMetazoa" id="AMAM002045-RA">
    <property type="protein sequence ID" value="AMAM002045-PA"/>
    <property type="gene ID" value="AMAM002045"/>
</dbReference>
<proteinExistence type="predicted"/>
<dbReference type="Proteomes" id="UP000075901">
    <property type="component" value="Unassembled WGS sequence"/>
</dbReference>
<reference evidence="3" key="2">
    <citation type="submission" date="2020-05" db="UniProtKB">
        <authorList>
            <consortium name="EnsemblMetazoa"/>
        </authorList>
    </citation>
    <scope>IDENTIFICATION</scope>
    <source>
        <strain evidence="3">maculatus3</strain>
    </source>
</reference>
<sequence>MASGDNPDQPRQPRNMQGLLKFAMEATKNEDAPNPAQLQPMDEERRRFLEEALKSLTVDVVRELEKAMNMLLDNESDQDAKAEAIDTVIDYVQDMDTANDFFKVGGFVIIKPGLESPSVEVRCGTLRLIGDLAQNNPFCQKHLLELNVLTKLTELLTDEPTVAQQAMHAISCMVRHYKPCLAAFIDIGGLECILGCIQTDDEKLRIRASFLMANLCTEFAPVRDEFIKLNAVERVLAGVQPARNYDAKLETALSTLNLLTESKEGVRRCRSSDTLKQKLETIVKLNDGKEECQEQLEYAQTLLKRCYSGEQDGADR</sequence>
<dbReference type="AlphaFoldDB" id="A0A182S8X8"/>
<evidence type="ECO:0000259" key="2">
    <source>
        <dbReference type="Pfam" id="PF08609"/>
    </source>
</evidence>
<accession>A0A182S8X8</accession>
<evidence type="ECO:0000313" key="3">
    <source>
        <dbReference type="EnsemblMetazoa" id="AMAM002045-PA"/>
    </source>
</evidence>
<dbReference type="PANTHER" id="PTHR19316">
    <property type="entry name" value="PROTEIN FOLDING REGULATOR"/>
    <property type="match status" value="1"/>
</dbReference>
<evidence type="ECO:0000256" key="1">
    <source>
        <dbReference type="ARBA" id="ARBA00022737"/>
    </source>
</evidence>
<organism evidence="3 4">
    <name type="scientific">Anopheles maculatus</name>
    <dbReference type="NCBI Taxonomy" id="74869"/>
    <lineage>
        <taxon>Eukaryota</taxon>
        <taxon>Metazoa</taxon>
        <taxon>Ecdysozoa</taxon>
        <taxon>Arthropoda</taxon>
        <taxon>Hexapoda</taxon>
        <taxon>Insecta</taxon>
        <taxon>Pterygota</taxon>
        <taxon>Neoptera</taxon>
        <taxon>Endopterygota</taxon>
        <taxon>Diptera</taxon>
        <taxon>Nematocera</taxon>
        <taxon>Culicoidea</taxon>
        <taxon>Culicidae</taxon>
        <taxon>Anophelinae</taxon>
        <taxon>Anopheles</taxon>
        <taxon>Anopheles maculatus group</taxon>
    </lineage>
</organism>
<keyword evidence="1" id="KW-0677">Repeat</keyword>
<dbReference type="InterPro" id="IPR011989">
    <property type="entry name" value="ARM-like"/>
</dbReference>
<dbReference type="PANTHER" id="PTHR19316:SF18">
    <property type="entry name" value="HSP70-BINDING PROTEIN 1"/>
    <property type="match status" value="1"/>
</dbReference>
<dbReference type="SUPFAM" id="SSF48371">
    <property type="entry name" value="ARM repeat"/>
    <property type="match status" value="1"/>
</dbReference>
<dbReference type="Pfam" id="PF08609">
    <property type="entry name" value="Fes1"/>
    <property type="match status" value="1"/>
</dbReference>
<name>A0A182S8X8_9DIPT</name>
<dbReference type="GO" id="GO:0000774">
    <property type="term" value="F:adenyl-nucleotide exchange factor activity"/>
    <property type="evidence" value="ECO:0007669"/>
    <property type="project" value="TreeGrafter"/>
</dbReference>
<dbReference type="GO" id="GO:0005783">
    <property type="term" value="C:endoplasmic reticulum"/>
    <property type="evidence" value="ECO:0007669"/>
    <property type="project" value="TreeGrafter"/>
</dbReference>
<dbReference type="Gene3D" id="1.25.10.10">
    <property type="entry name" value="Leucine-rich Repeat Variant"/>
    <property type="match status" value="1"/>
</dbReference>
<protein>
    <recommendedName>
        <fullName evidence="2">Nucleotide exchange factor Fes1 domain-containing protein</fullName>
    </recommendedName>
</protein>
<feature type="domain" description="Nucleotide exchange factor Fes1" evidence="2">
    <location>
        <begin position="16"/>
        <end position="100"/>
    </location>
</feature>
<evidence type="ECO:0000313" key="4">
    <source>
        <dbReference type="Proteomes" id="UP000075901"/>
    </source>
</evidence>
<keyword evidence="4" id="KW-1185">Reference proteome</keyword>